<feature type="region of interest" description="Disordered" evidence="1">
    <location>
        <begin position="19"/>
        <end position="107"/>
    </location>
</feature>
<name>A0A1I0HWN3_9BACT</name>
<accession>A0A1I0HWN3</accession>
<feature type="compositionally biased region" description="Low complexity" evidence="1">
    <location>
        <begin position="19"/>
        <end position="50"/>
    </location>
</feature>
<dbReference type="Proteomes" id="UP000198697">
    <property type="component" value="Unassembled WGS sequence"/>
</dbReference>
<dbReference type="OrthoDB" id="886859at2"/>
<feature type="signal peptide" evidence="2">
    <location>
        <begin position="1"/>
        <end position="22"/>
    </location>
</feature>
<dbReference type="AlphaFoldDB" id="A0A1I0HWN3"/>
<keyword evidence="4" id="KW-1185">Reference proteome</keyword>
<feature type="compositionally biased region" description="Basic residues" evidence="1">
    <location>
        <begin position="97"/>
        <end position="107"/>
    </location>
</feature>
<evidence type="ECO:0000256" key="1">
    <source>
        <dbReference type="SAM" id="MobiDB-lite"/>
    </source>
</evidence>
<evidence type="ECO:0000256" key="2">
    <source>
        <dbReference type="SAM" id="SignalP"/>
    </source>
</evidence>
<sequence length="107" mass="11421">MFRFLTVALLLGGLSAPLAAQAQNRQPTTPTRYQPTERISPVPGVVLPTGVGQGSAEPLPVPAVEPNAQLPMPKVQFGQVSADSVQMQPVPPAPKPPVRKRKSRPRQ</sequence>
<evidence type="ECO:0000313" key="3">
    <source>
        <dbReference type="EMBL" id="SET88675.1"/>
    </source>
</evidence>
<organism evidence="3 4">
    <name type="scientific">Hymenobacter actinosclerus</name>
    <dbReference type="NCBI Taxonomy" id="82805"/>
    <lineage>
        <taxon>Bacteria</taxon>
        <taxon>Pseudomonadati</taxon>
        <taxon>Bacteroidota</taxon>
        <taxon>Cytophagia</taxon>
        <taxon>Cytophagales</taxon>
        <taxon>Hymenobacteraceae</taxon>
        <taxon>Hymenobacter</taxon>
    </lineage>
</organism>
<gene>
    <name evidence="3" type="ORF">SAMN04487998_3008</name>
</gene>
<evidence type="ECO:0000313" key="4">
    <source>
        <dbReference type="Proteomes" id="UP000198697"/>
    </source>
</evidence>
<feature type="chain" id="PRO_5011509226" evidence="2">
    <location>
        <begin position="23"/>
        <end position="107"/>
    </location>
</feature>
<reference evidence="4" key="1">
    <citation type="submission" date="2016-10" db="EMBL/GenBank/DDBJ databases">
        <authorList>
            <person name="Varghese N."/>
            <person name="Submissions S."/>
        </authorList>
    </citation>
    <scope>NUCLEOTIDE SEQUENCE [LARGE SCALE GENOMIC DNA]</scope>
    <source>
        <strain evidence="4">DSM 15310</strain>
    </source>
</reference>
<keyword evidence="2" id="KW-0732">Signal</keyword>
<dbReference type="RefSeq" id="WP_092772982.1">
    <property type="nucleotide sequence ID" value="NZ_FOHS01000004.1"/>
</dbReference>
<proteinExistence type="predicted"/>
<dbReference type="EMBL" id="FOHS01000004">
    <property type="protein sequence ID" value="SET88675.1"/>
    <property type="molecule type" value="Genomic_DNA"/>
</dbReference>
<protein>
    <submittedName>
        <fullName evidence="3">Uncharacterized protein</fullName>
    </submittedName>
</protein>